<dbReference type="PANTHER" id="PTHR36699">
    <property type="entry name" value="LD-TRANSPEPTIDASE"/>
    <property type="match status" value="1"/>
</dbReference>
<feature type="active site" description="Nucleophile" evidence="7">
    <location>
        <position position="456"/>
    </location>
</feature>
<dbReference type="InterPro" id="IPR005490">
    <property type="entry name" value="LD_TPept_cat_dom"/>
</dbReference>
<accession>A0ABN6PMY3</accession>
<evidence type="ECO:0000256" key="3">
    <source>
        <dbReference type="ARBA" id="ARBA00022679"/>
    </source>
</evidence>
<dbReference type="SUPFAM" id="SSF54427">
    <property type="entry name" value="NTF2-like"/>
    <property type="match status" value="1"/>
</dbReference>
<name>A0ABN6PMY3_9BURK</name>
<dbReference type="Proteomes" id="UP001057498">
    <property type="component" value="Chromosome"/>
</dbReference>
<evidence type="ECO:0000256" key="6">
    <source>
        <dbReference type="ARBA" id="ARBA00023316"/>
    </source>
</evidence>
<keyword evidence="5 7" id="KW-0573">Peptidoglycan synthesis</keyword>
<dbReference type="InterPro" id="IPR038063">
    <property type="entry name" value="Transpep_catalytic_dom"/>
</dbReference>
<gene>
    <name evidence="10" type="ORF">CATMQ487_21700</name>
</gene>
<evidence type="ECO:0000256" key="1">
    <source>
        <dbReference type="ARBA" id="ARBA00004752"/>
    </source>
</evidence>
<feature type="domain" description="L,D-TPase catalytic" evidence="9">
    <location>
        <begin position="346"/>
        <end position="481"/>
    </location>
</feature>
<evidence type="ECO:0000259" key="9">
    <source>
        <dbReference type="PROSITE" id="PS52029"/>
    </source>
</evidence>
<organism evidence="10 11">
    <name type="scientific">Sphaerotilus microaerophilus</name>
    <dbReference type="NCBI Taxonomy" id="2914710"/>
    <lineage>
        <taxon>Bacteria</taxon>
        <taxon>Pseudomonadati</taxon>
        <taxon>Pseudomonadota</taxon>
        <taxon>Betaproteobacteria</taxon>
        <taxon>Burkholderiales</taxon>
        <taxon>Sphaerotilaceae</taxon>
        <taxon>Sphaerotilus</taxon>
    </lineage>
</organism>
<dbReference type="Pfam" id="PF03734">
    <property type="entry name" value="YkuD"/>
    <property type="match status" value="1"/>
</dbReference>
<comment type="pathway">
    <text evidence="1 7">Cell wall biogenesis; peptidoglycan biosynthesis.</text>
</comment>
<feature type="compositionally biased region" description="Low complexity" evidence="8">
    <location>
        <begin position="158"/>
        <end position="188"/>
    </location>
</feature>
<feature type="region of interest" description="Disordered" evidence="8">
    <location>
        <begin position="136"/>
        <end position="188"/>
    </location>
</feature>
<feature type="compositionally biased region" description="Low complexity" evidence="8">
    <location>
        <begin position="136"/>
        <end position="150"/>
    </location>
</feature>
<protein>
    <recommendedName>
        <fullName evidence="9">L,D-TPase catalytic domain-containing protein</fullName>
    </recommendedName>
</protein>
<evidence type="ECO:0000256" key="4">
    <source>
        <dbReference type="ARBA" id="ARBA00022960"/>
    </source>
</evidence>
<keyword evidence="6 7" id="KW-0961">Cell wall biogenesis/degradation</keyword>
<dbReference type="Gene3D" id="2.40.440.10">
    <property type="entry name" value="L,D-transpeptidase catalytic domain-like"/>
    <property type="match status" value="1"/>
</dbReference>
<sequence length="607" mass="65253">MLAAQAPAASPSVAKAGQVDLPPAVRFEQALRWAQEGREREAQALLEALVREHPQRPEPRINLAVLLARQGQLTKARQQLDTALRSQSAAAHAYDQLLTLHAHMARDAYARAALATAASGASGIALAPLTRWEGSTTAASGPAAVSGVPAPATPPQPDATTAATQAATGPSVPASGSPGSPGSADNPGSGSRMVIGALLLALLLLLGAGTAWAARQRSRAAAASDNPPTQPAAALAGEVAPEERLIGIYRLIGEARLPEALAAAEALTHDEPQFQLGQLVRGDLLLALDGRLAEVAQPGATTGVAAPANATALREEARRRLQALRDEPPPGLVPRQLIQLPSSVQHAVAIDASRSRLHIFENRDGRLQRRSSHYVALGSQGVGKREEGDQRTPLGVYHITSRLDGHQLGDFYGPGALPLNYPNEHDRRQGRTGANIWLHGTPSAQYARAPRSTNGCVVLANDDMRRLLRELKPRHTPVVIAQQLEWLSPQALQAERQAARTLVDTWRQARAQADLRRLGALYARHFDNGEAGVDGWRQRLGAELMRFGPREREVIDLTVLGWNEKGEHLIVDFTEVTPGSGLRPQRRRQYWARESGQWKIFSEGVFE</sequence>
<keyword evidence="3" id="KW-0808">Transferase</keyword>
<dbReference type="SUPFAM" id="SSF48452">
    <property type="entry name" value="TPR-like"/>
    <property type="match status" value="1"/>
</dbReference>
<keyword evidence="11" id="KW-1185">Reference proteome</keyword>
<dbReference type="RefSeq" id="WP_251973253.1">
    <property type="nucleotide sequence ID" value="NZ_AP025730.1"/>
</dbReference>
<dbReference type="InterPro" id="IPR011990">
    <property type="entry name" value="TPR-like_helical_dom_sf"/>
</dbReference>
<evidence type="ECO:0000256" key="2">
    <source>
        <dbReference type="ARBA" id="ARBA00005992"/>
    </source>
</evidence>
<proteinExistence type="inferred from homology"/>
<reference evidence="10" key="1">
    <citation type="submission" date="2022-04" db="EMBL/GenBank/DDBJ databases">
        <title>Whole genome sequence of Sphaerotilus sp. FB-5.</title>
        <authorList>
            <person name="Takeda M."/>
            <person name="Narihara S."/>
            <person name="Akimoto M."/>
            <person name="Akimoto R."/>
            <person name="Nishiyashiki S."/>
            <person name="Murakami T."/>
        </authorList>
    </citation>
    <scope>NUCLEOTIDE SEQUENCE</scope>
    <source>
        <strain evidence="10">FB-5</strain>
    </source>
</reference>
<dbReference type="EMBL" id="AP025730">
    <property type="protein sequence ID" value="BDI05200.1"/>
    <property type="molecule type" value="Genomic_DNA"/>
</dbReference>
<evidence type="ECO:0000256" key="5">
    <source>
        <dbReference type="ARBA" id="ARBA00022984"/>
    </source>
</evidence>
<dbReference type="Pfam" id="PF14559">
    <property type="entry name" value="TPR_19"/>
    <property type="match status" value="1"/>
</dbReference>
<dbReference type="SUPFAM" id="SSF141523">
    <property type="entry name" value="L,D-transpeptidase catalytic domain-like"/>
    <property type="match status" value="1"/>
</dbReference>
<dbReference type="InterPro" id="IPR032710">
    <property type="entry name" value="NTF2-like_dom_sf"/>
</dbReference>
<dbReference type="PROSITE" id="PS52029">
    <property type="entry name" value="LD_TPASE"/>
    <property type="match status" value="1"/>
</dbReference>
<evidence type="ECO:0000313" key="11">
    <source>
        <dbReference type="Proteomes" id="UP001057498"/>
    </source>
</evidence>
<dbReference type="CDD" id="cd16913">
    <property type="entry name" value="YkuD_like"/>
    <property type="match status" value="1"/>
</dbReference>
<keyword evidence="4 7" id="KW-0133">Cell shape</keyword>
<evidence type="ECO:0000256" key="7">
    <source>
        <dbReference type="PROSITE-ProRule" id="PRU01373"/>
    </source>
</evidence>
<feature type="active site" description="Proton donor/acceptor" evidence="7">
    <location>
        <position position="439"/>
    </location>
</feature>
<evidence type="ECO:0000256" key="8">
    <source>
        <dbReference type="SAM" id="MobiDB-lite"/>
    </source>
</evidence>
<dbReference type="Gene3D" id="1.25.40.10">
    <property type="entry name" value="Tetratricopeptide repeat domain"/>
    <property type="match status" value="1"/>
</dbReference>
<comment type="similarity">
    <text evidence="2">Belongs to the YkuD family.</text>
</comment>
<evidence type="ECO:0000313" key="10">
    <source>
        <dbReference type="EMBL" id="BDI05200.1"/>
    </source>
</evidence>
<dbReference type="PANTHER" id="PTHR36699:SF1">
    <property type="entry name" value="L,D-TRANSPEPTIDASE YAFK-RELATED"/>
    <property type="match status" value="1"/>
</dbReference>